<dbReference type="InterPro" id="IPR032687">
    <property type="entry name" value="AraC-type_N"/>
</dbReference>
<keyword evidence="4" id="KW-1185">Reference proteome</keyword>
<evidence type="ECO:0000313" key="4">
    <source>
        <dbReference type="Proteomes" id="UP000519972"/>
    </source>
</evidence>
<keyword evidence="1" id="KW-0238">DNA-binding</keyword>
<protein>
    <submittedName>
        <fullName evidence="3">AraC family transcriptional regulator</fullName>
    </submittedName>
</protein>
<feature type="domain" description="HTH araC/xylS-type" evidence="2">
    <location>
        <begin position="246"/>
        <end position="332"/>
    </location>
</feature>
<dbReference type="GO" id="GO:0003700">
    <property type="term" value="F:DNA-binding transcription factor activity"/>
    <property type="evidence" value="ECO:0007669"/>
    <property type="project" value="InterPro"/>
</dbReference>
<reference evidence="3 4" key="1">
    <citation type="submission" date="2020-02" db="EMBL/GenBank/DDBJ databases">
        <authorList>
            <person name="Sun Q."/>
        </authorList>
    </citation>
    <scope>NUCLEOTIDE SEQUENCE [LARGE SCALE GENOMIC DNA]</scope>
    <source>
        <strain evidence="3 4">CCBAU 03386</strain>
    </source>
</reference>
<name>A0A7Y3WEY6_9HYPH</name>
<dbReference type="EMBL" id="JABFCN010000028">
    <property type="protein sequence ID" value="NNU38080.1"/>
    <property type="molecule type" value="Genomic_DNA"/>
</dbReference>
<evidence type="ECO:0000313" key="3">
    <source>
        <dbReference type="EMBL" id="NNU38080.1"/>
    </source>
</evidence>
<dbReference type="PANTHER" id="PTHR47894:SF4">
    <property type="entry name" value="HTH-TYPE TRANSCRIPTIONAL REGULATOR GADX"/>
    <property type="match status" value="1"/>
</dbReference>
<dbReference type="SMART" id="SM00342">
    <property type="entry name" value="HTH_ARAC"/>
    <property type="match status" value="1"/>
</dbReference>
<evidence type="ECO:0000256" key="1">
    <source>
        <dbReference type="ARBA" id="ARBA00023125"/>
    </source>
</evidence>
<dbReference type="PROSITE" id="PS01124">
    <property type="entry name" value="HTH_ARAC_FAMILY_2"/>
    <property type="match status" value="1"/>
</dbReference>
<gene>
    <name evidence="3" type="ORF">G9X64_16620</name>
</gene>
<dbReference type="InterPro" id="IPR018060">
    <property type="entry name" value="HTH_AraC"/>
</dbReference>
<dbReference type="AlphaFoldDB" id="A0A7Y3WEY6"/>
<dbReference type="Pfam" id="PF12833">
    <property type="entry name" value="HTH_18"/>
    <property type="match status" value="1"/>
</dbReference>
<evidence type="ECO:0000259" key="2">
    <source>
        <dbReference type="PROSITE" id="PS01124"/>
    </source>
</evidence>
<organism evidence="3 4">
    <name type="scientific">Rhizobium sophorae</name>
    <dbReference type="NCBI Taxonomy" id="1535242"/>
    <lineage>
        <taxon>Bacteria</taxon>
        <taxon>Pseudomonadati</taxon>
        <taxon>Pseudomonadota</taxon>
        <taxon>Alphaproteobacteria</taxon>
        <taxon>Hyphomicrobiales</taxon>
        <taxon>Rhizobiaceae</taxon>
        <taxon>Rhizobium/Agrobacterium group</taxon>
        <taxon>Rhizobium</taxon>
    </lineage>
</organism>
<dbReference type="RefSeq" id="WP_168313132.1">
    <property type="nucleotide sequence ID" value="NZ_JABFCN010000028.1"/>
</dbReference>
<dbReference type="Pfam" id="PF12625">
    <property type="entry name" value="Arabinose_bd"/>
    <property type="match status" value="1"/>
</dbReference>
<dbReference type="Proteomes" id="UP000519972">
    <property type="component" value="Unassembled WGS sequence"/>
</dbReference>
<proteinExistence type="predicted"/>
<accession>A0A7Y3WEY6</accession>
<comment type="caution">
    <text evidence="3">The sequence shown here is derived from an EMBL/GenBank/DDBJ whole genome shotgun (WGS) entry which is preliminary data.</text>
</comment>
<dbReference type="Gene3D" id="1.10.10.60">
    <property type="entry name" value="Homeodomain-like"/>
    <property type="match status" value="1"/>
</dbReference>
<dbReference type="PANTHER" id="PTHR47894">
    <property type="entry name" value="HTH-TYPE TRANSCRIPTIONAL REGULATOR GADX"/>
    <property type="match status" value="1"/>
</dbReference>
<dbReference type="GO" id="GO:0000976">
    <property type="term" value="F:transcription cis-regulatory region binding"/>
    <property type="evidence" value="ECO:0007669"/>
    <property type="project" value="TreeGrafter"/>
</dbReference>
<sequence>MAVASHLISRMPAVASIRASVLIPLVQQIDKRSGKTDLLLASHGILRSQLEDPYAVLPMARYVALFEDAATITGEPALGARMGTGFKPADIGPIGMLFALSPTIRSAFERLSKYVNAVQGATSSGVFEENGDFVWSYRIVDPSMWPRRQDSEFTIAASCQLVRSCFRRGWRPIEIQLEHHAPRDAGVLERICGAPILFGQSGNRIVMNKAEADRVHRAEDKSLVEILERHIGDLVNEPAAGDIVTEKVQALISIYLGRKPVTVATLAAELKMSPRSLQRRLSEEGVSLRDLVRQHRQTLAAHYLGDRHAAPMSEIARVLGYADNTVLWRALRSWEKKGELPTFDRLNGDVKIR</sequence>
<dbReference type="GO" id="GO:0005829">
    <property type="term" value="C:cytosol"/>
    <property type="evidence" value="ECO:0007669"/>
    <property type="project" value="TreeGrafter"/>
</dbReference>